<accession>A0A2K1L1R3</accession>
<evidence type="ECO:0000313" key="5">
    <source>
        <dbReference type="EMBL" id="PNR59951.1"/>
    </source>
</evidence>
<reference evidence="5 7" key="2">
    <citation type="journal article" date="2018" name="Plant J.">
        <title>The Physcomitrella patens chromosome-scale assembly reveals moss genome structure and evolution.</title>
        <authorList>
            <person name="Lang D."/>
            <person name="Ullrich K.K."/>
            <person name="Murat F."/>
            <person name="Fuchs J."/>
            <person name="Jenkins J."/>
            <person name="Haas F.B."/>
            <person name="Piednoel M."/>
            <person name="Gundlach H."/>
            <person name="Van Bel M."/>
            <person name="Meyberg R."/>
            <person name="Vives C."/>
            <person name="Morata J."/>
            <person name="Symeonidi A."/>
            <person name="Hiss M."/>
            <person name="Muchero W."/>
            <person name="Kamisugi Y."/>
            <person name="Saleh O."/>
            <person name="Blanc G."/>
            <person name="Decker E.L."/>
            <person name="van Gessel N."/>
            <person name="Grimwood J."/>
            <person name="Hayes R.D."/>
            <person name="Graham S.W."/>
            <person name="Gunter L.E."/>
            <person name="McDaniel S.F."/>
            <person name="Hoernstein S.N.W."/>
            <person name="Larsson A."/>
            <person name="Li F.W."/>
            <person name="Perroud P.F."/>
            <person name="Phillips J."/>
            <person name="Ranjan P."/>
            <person name="Rokshar D.S."/>
            <person name="Rothfels C.J."/>
            <person name="Schneider L."/>
            <person name="Shu S."/>
            <person name="Stevenson D.W."/>
            <person name="Thummler F."/>
            <person name="Tillich M."/>
            <person name="Villarreal Aguilar J.C."/>
            <person name="Widiez T."/>
            <person name="Wong G.K."/>
            <person name="Wymore A."/>
            <person name="Zhang Y."/>
            <person name="Zimmer A.D."/>
            <person name="Quatrano R.S."/>
            <person name="Mayer K.F.X."/>
            <person name="Goodstein D."/>
            <person name="Casacuberta J.M."/>
            <person name="Vandepoele K."/>
            <person name="Reski R."/>
            <person name="Cuming A.C."/>
            <person name="Tuskan G.A."/>
            <person name="Maumus F."/>
            <person name="Salse J."/>
            <person name="Schmutz J."/>
            <person name="Rensing S.A."/>
        </authorList>
    </citation>
    <scope>NUCLEOTIDE SEQUENCE [LARGE SCALE GENOMIC DNA]</scope>
    <source>
        <strain evidence="6 7">cv. Gransden 2004</strain>
    </source>
</reference>
<evidence type="ECO:0000313" key="7">
    <source>
        <dbReference type="Proteomes" id="UP000006727"/>
    </source>
</evidence>
<dbReference type="GeneID" id="112295883"/>
<dbReference type="OrthoDB" id="1600564at2759"/>
<dbReference type="PaxDb" id="3218-PP1S30_305V6.1"/>
<dbReference type="PANTHER" id="PTHR22835:SF659">
    <property type="entry name" value="GDSL LIPASE_ACYLHYDROLASE, PUTATIVE (AFU_ORTHOLOGUE AFUA_2G00510)-RELATED"/>
    <property type="match status" value="1"/>
</dbReference>
<comment type="similarity">
    <text evidence="1">Belongs to the 'GDSL' lipolytic enzyme family.</text>
</comment>
<dbReference type="Proteomes" id="UP000006727">
    <property type="component" value="Chromosome 2"/>
</dbReference>
<dbReference type="InterPro" id="IPR035669">
    <property type="entry name" value="SGNH_plant_lipase-like"/>
</dbReference>
<name>A0A2K1L1R3_PHYPA</name>
<dbReference type="KEGG" id="ppp:112295883"/>
<dbReference type="Gramene" id="Pp3c2_15960V3.2">
    <property type="protein sequence ID" value="Pp3c2_15960V3.2"/>
    <property type="gene ID" value="Pp3c2_15960"/>
</dbReference>
<reference evidence="6" key="3">
    <citation type="submission" date="2020-12" db="UniProtKB">
        <authorList>
            <consortium name="EnsemblPlants"/>
        </authorList>
    </citation>
    <scope>IDENTIFICATION</scope>
</reference>
<dbReference type="RefSeq" id="XP_024403678.1">
    <property type="nucleotide sequence ID" value="XM_024547910.2"/>
</dbReference>
<dbReference type="AlphaFoldDB" id="A0A2K1L1R3"/>
<proteinExistence type="inferred from homology"/>
<evidence type="ECO:0000256" key="1">
    <source>
        <dbReference type="ARBA" id="ARBA00008668"/>
    </source>
</evidence>
<evidence type="ECO:0000313" key="6">
    <source>
        <dbReference type="EnsemblPlants" id="Pp3c2_15960V3.1"/>
    </source>
</evidence>
<dbReference type="EMBL" id="ABEU02000002">
    <property type="protein sequence ID" value="PNR59951.1"/>
    <property type="molecule type" value="Genomic_DNA"/>
</dbReference>
<dbReference type="STRING" id="3218.A0A2K1L1R3"/>
<dbReference type="OMA" id="NITYPAT"/>
<dbReference type="SUPFAM" id="SSF52266">
    <property type="entry name" value="SGNH hydrolase"/>
    <property type="match status" value="1"/>
</dbReference>
<dbReference type="Gene3D" id="3.40.50.1110">
    <property type="entry name" value="SGNH hydrolase"/>
    <property type="match status" value="1"/>
</dbReference>
<dbReference type="InterPro" id="IPR001087">
    <property type="entry name" value="GDSL"/>
</dbReference>
<evidence type="ECO:0000256" key="2">
    <source>
        <dbReference type="ARBA" id="ARBA00022729"/>
    </source>
</evidence>
<dbReference type="InterPro" id="IPR036514">
    <property type="entry name" value="SGNH_hydro_sf"/>
</dbReference>
<feature type="signal peptide" evidence="4">
    <location>
        <begin position="1"/>
        <end position="24"/>
    </location>
</feature>
<keyword evidence="2 4" id="KW-0732">Signal</keyword>
<dbReference type="CDD" id="cd01837">
    <property type="entry name" value="SGNH_plant_lipase_like"/>
    <property type="match status" value="1"/>
</dbReference>
<feature type="chain" id="PRO_5043158397" evidence="4">
    <location>
        <begin position="25"/>
        <end position="402"/>
    </location>
</feature>
<sequence length="402" mass="43885">MEFGYGQIGGMTLVMLSCCWAALAKEECPQAIFAFGASMSDTGNSEAAFPYQSVAQSNPPYGNTFFGRPANRFSDGRVVLDFFAQALKIPLLSPYLQSVGYDFSHGANFAFAGVTTQNITYPATVTAPFYYWVQTKQFQLFKERTLALWTIASSRKGAQRSYVKLLTKPKHFQTALYFTTFGANDFIVPLFRLGLSIQQVQSNVSIISNAMVQNTEELYNQGARTLMVFNVPPLGCYPAFLASPRIRNMSTVDPHGCLATVNEAVETTNSLIRSGLKDLRSKHPDATIIYADLYTILKDLIVNGTSYGFKETFKACCGAGGGAYNLNPNVSCGLSALVNGQLIQGTSCSDPGSYVNWDGVHVTDAAASFIARAVLQGKHTEPVYKLTELCRLSFEQFSPSPP</sequence>
<dbReference type="PANTHER" id="PTHR22835">
    <property type="entry name" value="ZINC FINGER FYVE DOMAIN CONTAINING PROTEIN"/>
    <property type="match status" value="1"/>
</dbReference>
<evidence type="ECO:0000256" key="3">
    <source>
        <dbReference type="ARBA" id="ARBA00022801"/>
    </source>
</evidence>
<dbReference type="Gramene" id="Pp3c2_15960V3.1">
    <property type="protein sequence ID" value="Pp3c2_15960V3.1"/>
    <property type="gene ID" value="Pp3c2_15960"/>
</dbReference>
<dbReference type="EnsemblPlants" id="Pp3c2_15960V3.2">
    <property type="protein sequence ID" value="Pp3c2_15960V3.2"/>
    <property type="gene ID" value="Pp3c2_15960"/>
</dbReference>
<gene>
    <name evidence="6" type="primary">LOC112295883</name>
    <name evidence="5" type="ORF">PHYPA_002743</name>
</gene>
<reference evidence="5 7" key="1">
    <citation type="journal article" date="2008" name="Science">
        <title>The Physcomitrella genome reveals evolutionary insights into the conquest of land by plants.</title>
        <authorList>
            <person name="Rensing S."/>
            <person name="Lang D."/>
            <person name="Zimmer A."/>
            <person name="Terry A."/>
            <person name="Salamov A."/>
            <person name="Shapiro H."/>
            <person name="Nishiyama T."/>
            <person name="Perroud P.-F."/>
            <person name="Lindquist E."/>
            <person name="Kamisugi Y."/>
            <person name="Tanahashi T."/>
            <person name="Sakakibara K."/>
            <person name="Fujita T."/>
            <person name="Oishi K."/>
            <person name="Shin-I T."/>
            <person name="Kuroki Y."/>
            <person name="Toyoda A."/>
            <person name="Suzuki Y."/>
            <person name="Hashimoto A."/>
            <person name="Yamaguchi K."/>
            <person name="Sugano A."/>
            <person name="Kohara Y."/>
            <person name="Fujiyama A."/>
            <person name="Anterola A."/>
            <person name="Aoki S."/>
            <person name="Ashton N."/>
            <person name="Barbazuk W.B."/>
            <person name="Barker E."/>
            <person name="Bennetzen J."/>
            <person name="Bezanilla M."/>
            <person name="Blankenship R."/>
            <person name="Cho S.H."/>
            <person name="Dutcher S."/>
            <person name="Estelle M."/>
            <person name="Fawcett J.A."/>
            <person name="Gundlach H."/>
            <person name="Hanada K."/>
            <person name="Heyl A."/>
            <person name="Hicks K.A."/>
            <person name="Hugh J."/>
            <person name="Lohr M."/>
            <person name="Mayer K."/>
            <person name="Melkozernov A."/>
            <person name="Murata T."/>
            <person name="Nelson D."/>
            <person name="Pils B."/>
            <person name="Prigge M."/>
            <person name="Reiss B."/>
            <person name="Renner T."/>
            <person name="Rombauts S."/>
            <person name="Rushton P."/>
            <person name="Sanderfoot A."/>
            <person name="Schween G."/>
            <person name="Shiu S.-H."/>
            <person name="Stueber K."/>
            <person name="Theodoulou F.L."/>
            <person name="Tu H."/>
            <person name="Van de Peer Y."/>
            <person name="Verrier P.J."/>
            <person name="Waters E."/>
            <person name="Wood A."/>
            <person name="Yang L."/>
            <person name="Cove D."/>
            <person name="Cuming A."/>
            <person name="Hasebe M."/>
            <person name="Lucas S."/>
            <person name="Mishler D.B."/>
            <person name="Reski R."/>
            <person name="Grigoriev I."/>
            <person name="Quatrano R.S."/>
            <person name="Boore J.L."/>
        </authorList>
    </citation>
    <scope>NUCLEOTIDE SEQUENCE [LARGE SCALE GENOMIC DNA]</scope>
    <source>
        <strain evidence="6 7">cv. Gransden 2004</strain>
    </source>
</reference>
<protein>
    <submittedName>
        <fullName evidence="5 6">Uncharacterized protein</fullName>
    </submittedName>
</protein>
<dbReference type="GO" id="GO:0016788">
    <property type="term" value="F:hydrolase activity, acting on ester bonds"/>
    <property type="evidence" value="ECO:0007669"/>
    <property type="project" value="InterPro"/>
</dbReference>
<dbReference type="Pfam" id="PF00657">
    <property type="entry name" value="Lipase_GDSL"/>
    <property type="match status" value="1"/>
</dbReference>
<keyword evidence="3" id="KW-0378">Hydrolase</keyword>
<organism evidence="5">
    <name type="scientific">Physcomitrium patens</name>
    <name type="common">Spreading-leaved earth moss</name>
    <name type="synonym">Physcomitrella patens</name>
    <dbReference type="NCBI Taxonomy" id="3218"/>
    <lineage>
        <taxon>Eukaryota</taxon>
        <taxon>Viridiplantae</taxon>
        <taxon>Streptophyta</taxon>
        <taxon>Embryophyta</taxon>
        <taxon>Bryophyta</taxon>
        <taxon>Bryophytina</taxon>
        <taxon>Bryopsida</taxon>
        <taxon>Funariidae</taxon>
        <taxon>Funariales</taxon>
        <taxon>Funariaceae</taxon>
        <taxon>Physcomitrium</taxon>
    </lineage>
</organism>
<evidence type="ECO:0000256" key="4">
    <source>
        <dbReference type="SAM" id="SignalP"/>
    </source>
</evidence>
<dbReference type="EnsemblPlants" id="Pp3c2_15960V3.1">
    <property type="protein sequence ID" value="Pp3c2_15960V3.1"/>
    <property type="gene ID" value="Pp3c2_15960"/>
</dbReference>
<keyword evidence="7" id="KW-1185">Reference proteome</keyword>